<name>A0AAQ3RL58_VIGMU</name>
<keyword evidence="2" id="KW-1185">Reference proteome</keyword>
<organism evidence="1 2">
    <name type="scientific">Vigna mungo</name>
    <name type="common">Black gram</name>
    <name type="synonym">Phaseolus mungo</name>
    <dbReference type="NCBI Taxonomy" id="3915"/>
    <lineage>
        <taxon>Eukaryota</taxon>
        <taxon>Viridiplantae</taxon>
        <taxon>Streptophyta</taxon>
        <taxon>Embryophyta</taxon>
        <taxon>Tracheophyta</taxon>
        <taxon>Spermatophyta</taxon>
        <taxon>Magnoliopsida</taxon>
        <taxon>eudicotyledons</taxon>
        <taxon>Gunneridae</taxon>
        <taxon>Pentapetalae</taxon>
        <taxon>rosids</taxon>
        <taxon>fabids</taxon>
        <taxon>Fabales</taxon>
        <taxon>Fabaceae</taxon>
        <taxon>Papilionoideae</taxon>
        <taxon>50 kb inversion clade</taxon>
        <taxon>NPAAA clade</taxon>
        <taxon>indigoferoid/millettioid clade</taxon>
        <taxon>Phaseoleae</taxon>
        <taxon>Vigna</taxon>
    </lineage>
</organism>
<sequence>MKISSFLSLDFQALSSQSFLAFQFLQPDSSSSHSHLSLHLLSSTTLLPRQYHSSAYLSESLFSVFPCFWARAQPPCLGNYHTHHNRLQLDLHLRHHIHSSYTQEWTWVSTIRNYRGHHHIHYCKRDSPWA</sequence>
<protein>
    <submittedName>
        <fullName evidence="1">Uncharacterized protein</fullName>
    </submittedName>
</protein>
<dbReference type="EMBL" id="CP144692">
    <property type="protein sequence ID" value="WVY95695.1"/>
    <property type="molecule type" value="Genomic_DNA"/>
</dbReference>
<gene>
    <name evidence="1" type="ORF">V8G54_027846</name>
</gene>
<evidence type="ECO:0000313" key="2">
    <source>
        <dbReference type="Proteomes" id="UP001374535"/>
    </source>
</evidence>
<reference evidence="1 2" key="1">
    <citation type="journal article" date="2023" name="Life. Sci Alliance">
        <title>Evolutionary insights into 3D genome organization and epigenetic landscape of Vigna mungo.</title>
        <authorList>
            <person name="Junaid A."/>
            <person name="Singh B."/>
            <person name="Bhatia S."/>
        </authorList>
    </citation>
    <scope>NUCLEOTIDE SEQUENCE [LARGE SCALE GENOMIC DNA]</scope>
    <source>
        <strain evidence="1">Urdbean</strain>
    </source>
</reference>
<dbReference type="Proteomes" id="UP001374535">
    <property type="component" value="Chromosome 9"/>
</dbReference>
<evidence type="ECO:0000313" key="1">
    <source>
        <dbReference type="EMBL" id="WVY95695.1"/>
    </source>
</evidence>
<proteinExistence type="predicted"/>
<dbReference type="AlphaFoldDB" id="A0AAQ3RL58"/>
<accession>A0AAQ3RL58</accession>